<reference evidence="1" key="1">
    <citation type="submission" date="2021-02" db="EMBL/GenBank/DDBJ databases">
        <title>Genome sequence Cadophora malorum strain M34.</title>
        <authorList>
            <person name="Stefanovic E."/>
            <person name="Vu D."/>
            <person name="Scully C."/>
            <person name="Dijksterhuis J."/>
            <person name="Roader J."/>
            <person name="Houbraken J."/>
        </authorList>
    </citation>
    <scope>NUCLEOTIDE SEQUENCE</scope>
    <source>
        <strain evidence="1">M34</strain>
    </source>
</reference>
<gene>
    <name evidence="1" type="ORF">IFR04_014185</name>
</gene>
<evidence type="ECO:0000313" key="2">
    <source>
        <dbReference type="Proteomes" id="UP000664132"/>
    </source>
</evidence>
<protein>
    <submittedName>
        <fullName evidence="1">Uncharacterized protein</fullName>
    </submittedName>
</protein>
<name>A0A8H7T5A9_9HELO</name>
<dbReference type="EMBL" id="JAFJYH010000361">
    <property type="protein sequence ID" value="KAG4412682.1"/>
    <property type="molecule type" value="Genomic_DNA"/>
</dbReference>
<proteinExistence type="predicted"/>
<dbReference type="AlphaFoldDB" id="A0A8H7T5A9"/>
<dbReference type="Proteomes" id="UP000664132">
    <property type="component" value="Unassembled WGS sequence"/>
</dbReference>
<keyword evidence="2" id="KW-1185">Reference proteome</keyword>
<sequence length="59" mass="6793">MALEKTANNRDAYFNAEYKSYQAVQDVDAVSGVETYKLVETEESKRYIHTSPKDFNLVD</sequence>
<comment type="caution">
    <text evidence="1">The sequence shown here is derived from an EMBL/GenBank/DDBJ whole genome shotgun (WGS) entry which is preliminary data.</text>
</comment>
<evidence type="ECO:0000313" key="1">
    <source>
        <dbReference type="EMBL" id="KAG4412682.1"/>
    </source>
</evidence>
<organism evidence="1 2">
    <name type="scientific">Cadophora malorum</name>
    <dbReference type="NCBI Taxonomy" id="108018"/>
    <lineage>
        <taxon>Eukaryota</taxon>
        <taxon>Fungi</taxon>
        <taxon>Dikarya</taxon>
        <taxon>Ascomycota</taxon>
        <taxon>Pezizomycotina</taxon>
        <taxon>Leotiomycetes</taxon>
        <taxon>Helotiales</taxon>
        <taxon>Ploettnerulaceae</taxon>
        <taxon>Cadophora</taxon>
    </lineage>
</organism>
<accession>A0A8H7T5A9</accession>